<dbReference type="InterPro" id="IPR020667">
    <property type="entry name" value="DNA_mismatch_repair_MutL"/>
</dbReference>
<dbReference type="SUPFAM" id="SSF118116">
    <property type="entry name" value="DNA mismatch repair protein MutL"/>
    <property type="match status" value="1"/>
</dbReference>
<dbReference type="SMART" id="SM00853">
    <property type="entry name" value="MutL_C"/>
    <property type="match status" value="1"/>
</dbReference>
<evidence type="ECO:0000256" key="1">
    <source>
        <dbReference type="ARBA" id="ARBA00006082"/>
    </source>
</evidence>
<dbReference type="Gene3D" id="3.30.565.10">
    <property type="entry name" value="Histidine kinase-like ATPase, C-terminal domain"/>
    <property type="match status" value="1"/>
</dbReference>
<feature type="domain" description="MutL C-terminal dimerisation" evidence="5">
    <location>
        <begin position="437"/>
        <end position="573"/>
    </location>
</feature>
<sequence length="616" mass="67495">MAQIRILGSETYRLIAAGEVIDRPASALRELLDNAIDAGATEIRVEIAKGGVELLRVSDNGCGMSKEDLVLSIQEHATSKIEKADDLLTVKTLGFRGEALASIAAVAKLEMLSKTEGPGSGWRLLKEPGLPVQLEATPARRGTTISIRALFESFPARRQFLKRSSSEAAQCRQVFVEKALAHPSIGFVWNSGAESEHLAPSSLKERIALLYREIPSDLLSLFQFEAAGCPFGIVYADPAFSRRDRKYLQVFVNRRRVPEWGLSGSMEYAFSEYLPGGMRPCAFLFAEIDPSLADFNIHPAKREVRIKNAEALRSAVYAAFRAHLRSSLGEGIKHLDWNSPRTSLSSSFPGSETWQKLDGKALDRAFWDRLDSERRSNGEAWAGETALRESGNDDGPTWEGSAFAARSTQGAGDGRTDPAIYGNEENECPPSGQAFRFLGRAFGPFLVFESAEELYILDQHAAQERILYDKLRSAKGKSQALLVPFIMDIPDSDLENRITSSLPELEHMGYRMEKNEGQLVVSGVPAILGEKGLSILAESLAEDNPPGSGPEEKLKAVTASIACKAAVKDGDLLEDRAATTLIAQALALPLPRCPHGRPIWLKLDRKTLERMIGRSV</sequence>
<dbReference type="InterPro" id="IPR038973">
    <property type="entry name" value="MutL/Mlh/Pms-like"/>
</dbReference>
<dbReference type="PANTHER" id="PTHR10073">
    <property type="entry name" value="DNA MISMATCH REPAIR PROTEIN MLH, PMS, MUTL"/>
    <property type="match status" value="1"/>
</dbReference>
<dbReference type="Pfam" id="PF01119">
    <property type="entry name" value="DNA_mis_repair"/>
    <property type="match status" value="1"/>
</dbReference>
<dbReference type="GO" id="GO:0006298">
    <property type="term" value="P:mismatch repair"/>
    <property type="evidence" value="ECO:0007669"/>
    <property type="project" value="InterPro"/>
</dbReference>
<dbReference type="Gene3D" id="3.30.230.10">
    <property type="match status" value="1"/>
</dbReference>
<dbReference type="Pfam" id="PF08676">
    <property type="entry name" value="MutL_C"/>
    <property type="match status" value="1"/>
</dbReference>
<evidence type="ECO:0000256" key="2">
    <source>
        <dbReference type="ARBA" id="ARBA00022763"/>
    </source>
</evidence>
<dbReference type="InterPro" id="IPR014790">
    <property type="entry name" value="MutL_C"/>
</dbReference>
<dbReference type="FunFam" id="3.30.565.10:FF:000003">
    <property type="entry name" value="DNA mismatch repair endonuclease MutL"/>
    <property type="match status" value="1"/>
</dbReference>
<evidence type="ECO:0000313" key="7">
    <source>
        <dbReference type="EMBL" id="MPL59065.1"/>
    </source>
</evidence>
<dbReference type="SUPFAM" id="SSF54211">
    <property type="entry name" value="Ribosomal protein S5 domain 2-like"/>
    <property type="match status" value="1"/>
</dbReference>
<name>A0A644SWT0_9ZZZZ</name>
<dbReference type="InterPro" id="IPR042121">
    <property type="entry name" value="MutL_C_regsub"/>
</dbReference>
<dbReference type="AlphaFoldDB" id="A0A644SWT0"/>
<dbReference type="GO" id="GO:0140664">
    <property type="term" value="F:ATP-dependent DNA damage sensor activity"/>
    <property type="evidence" value="ECO:0007669"/>
    <property type="project" value="InterPro"/>
</dbReference>
<evidence type="ECO:0000256" key="3">
    <source>
        <dbReference type="ARBA" id="ARBA00023204"/>
    </source>
</evidence>
<gene>
    <name evidence="7" type="primary">mutL_2</name>
    <name evidence="7" type="ORF">SDC9_04613</name>
</gene>
<dbReference type="Gene3D" id="3.30.1370.100">
    <property type="entry name" value="MutL, C-terminal domain, regulatory subdomain"/>
    <property type="match status" value="1"/>
</dbReference>
<dbReference type="InterPro" id="IPR014721">
    <property type="entry name" value="Ribsml_uS5_D2-typ_fold_subgr"/>
</dbReference>
<dbReference type="PROSITE" id="PS00058">
    <property type="entry name" value="DNA_MISMATCH_REPAIR_1"/>
    <property type="match status" value="1"/>
</dbReference>
<keyword evidence="2" id="KW-0227">DNA damage</keyword>
<protein>
    <submittedName>
        <fullName evidence="7">DNA mismatch repair protein MutL</fullName>
    </submittedName>
</protein>
<dbReference type="PANTHER" id="PTHR10073:SF12">
    <property type="entry name" value="DNA MISMATCH REPAIR PROTEIN MLH1"/>
    <property type="match status" value="1"/>
</dbReference>
<dbReference type="CDD" id="cd16926">
    <property type="entry name" value="HATPase_MutL-MLH-PMS-like"/>
    <property type="match status" value="1"/>
</dbReference>
<dbReference type="EMBL" id="VSSQ01000008">
    <property type="protein sequence ID" value="MPL59065.1"/>
    <property type="molecule type" value="Genomic_DNA"/>
</dbReference>
<evidence type="ECO:0000256" key="4">
    <source>
        <dbReference type="SAM" id="MobiDB-lite"/>
    </source>
</evidence>
<proteinExistence type="inferred from homology"/>
<dbReference type="InterPro" id="IPR037198">
    <property type="entry name" value="MutL_C_sf"/>
</dbReference>
<dbReference type="GO" id="GO:0032300">
    <property type="term" value="C:mismatch repair complex"/>
    <property type="evidence" value="ECO:0007669"/>
    <property type="project" value="InterPro"/>
</dbReference>
<dbReference type="Pfam" id="PF13589">
    <property type="entry name" value="HATPase_c_3"/>
    <property type="match status" value="1"/>
</dbReference>
<evidence type="ECO:0000259" key="5">
    <source>
        <dbReference type="SMART" id="SM00853"/>
    </source>
</evidence>
<dbReference type="GO" id="GO:0030983">
    <property type="term" value="F:mismatched DNA binding"/>
    <property type="evidence" value="ECO:0007669"/>
    <property type="project" value="InterPro"/>
</dbReference>
<organism evidence="7">
    <name type="scientific">bioreactor metagenome</name>
    <dbReference type="NCBI Taxonomy" id="1076179"/>
    <lineage>
        <taxon>unclassified sequences</taxon>
        <taxon>metagenomes</taxon>
        <taxon>ecological metagenomes</taxon>
    </lineage>
</organism>
<dbReference type="InterPro" id="IPR013507">
    <property type="entry name" value="DNA_mismatch_S5_2-like"/>
</dbReference>
<dbReference type="InterPro" id="IPR002099">
    <property type="entry name" value="MutL/Mlh/PMS"/>
</dbReference>
<dbReference type="SUPFAM" id="SSF55874">
    <property type="entry name" value="ATPase domain of HSP90 chaperone/DNA topoisomerase II/histidine kinase"/>
    <property type="match status" value="1"/>
</dbReference>
<dbReference type="Gene3D" id="3.30.1540.20">
    <property type="entry name" value="MutL, C-terminal domain, dimerisation subdomain"/>
    <property type="match status" value="1"/>
</dbReference>
<evidence type="ECO:0000259" key="6">
    <source>
        <dbReference type="SMART" id="SM01340"/>
    </source>
</evidence>
<feature type="domain" description="DNA mismatch repair protein S5" evidence="6">
    <location>
        <begin position="207"/>
        <end position="325"/>
    </location>
</feature>
<feature type="region of interest" description="Disordered" evidence="4">
    <location>
        <begin position="378"/>
        <end position="417"/>
    </location>
</feature>
<dbReference type="InterPro" id="IPR014762">
    <property type="entry name" value="DNA_mismatch_repair_CS"/>
</dbReference>
<reference evidence="7" key="1">
    <citation type="submission" date="2019-08" db="EMBL/GenBank/DDBJ databases">
        <authorList>
            <person name="Kucharzyk K."/>
            <person name="Murdoch R.W."/>
            <person name="Higgins S."/>
            <person name="Loffler F."/>
        </authorList>
    </citation>
    <scope>NUCLEOTIDE SEQUENCE</scope>
</reference>
<dbReference type="InterPro" id="IPR036890">
    <property type="entry name" value="HATPase_C_sf"/>
</dbReference>
<dbReference type="GO" id="GO:0016887">
    <property type="term" value="F:ATP hydrolysis activity"/>
    <property type="evidence" value="ECO:0007669"/>
    <property type="project" value="InterPro"/>
</dbReference>
<dbReference type="CDD" id="cd00782">
    <property type="entry name" value="MutL_Trans"/>
    <property type="match status" value="1"/>
</dbReference>
<dbReference type="HAMAP" id="MF_00149">
    <property type="entry name" value="DNA_mis_repair"/>
    <property type="match status" value="1"/>
</dbReference>
<accession>A0A644SWT0</accession>
<dbReference type="NCBIfam" id="TIGR00585">
    <property type="entry name" value="mutl"/>
    <property type="match status" value="1"/>
</dbReference>
<dbReference type="InterPro" id="IPR042120">
    <property type="entry name" value="MutL_C_dimsub"/>
</dbReference>
<comment type="similarity">
    <text evidence="1">Belongs to the DNA mismatch repair MutL/HexB family.</text>
</comment>
<dbReference type="InterPro" id="IPR020568">
    <property type="entry name" value="Ribosomal_Su5_D2-typ_SF"/>
</dbReference>
<dbReference type="SMART" id="SM01340">
    <property type="entry name" value="DNA_mis_repair"/>
    <property type="match status" value="1"/>
</dbReference>
<dbReference type="GO" id="GO:0005524">
    <property type="term" value="F:ATP binding"/>
    <property type="evidence" value="ECO:0007669"/>
    <property type="project" value="InterPro"/>
</dbReference>
<comment type="caution">
    <text evidence="7">The sequence shown here is derived from an EMBL/GenBank/DDBJ whole genome shotgun (WGS) entry which is preliminary data.</text>
</comment>
<keyword evidence="3" id="KW-0234">DNA repair</keyword>